<keyword evidence="10" id="KW-1133">Transmembrane helix</keyword>
<dbReference type="GO" id="GO:0044718">
    <property type="term" value="P:siderophore transmembrane transport"/>
    <property type="evidence" value="ECO:0007669"/>
    <property type="project" value="TreeGrafter"/>
</dbReference>
<evidence type="ECO:0000256" key="4">
    <source>
        <dbReference type="ARBA" id="ARBA00022692"/>
    </source>
</evidence>
<dbReference type="Proteomes" id="UP000178943">
    <property type="component" value="Unassembled WGS sequence"/>
</dbReference>
<dbReference type="InterPro" id="IPR039426">
    <property type="entry name" value="TonB-dep_rcpt-like"/>
</dbReference>
<dbReference type="SUPFAM" id="SSF56935">
    <property type="entry name" value="Porins"/>
    <property type="match status" value="1"/>
</dbReference>
<organism evidence="13 14">
    <name type="scientific">Candidatus Fischerbacteria bacterium RBG_13_37_8</name>
    <dbReference type="NCBI Taxonomy" id="1817863"/>
    <lineage>
        <taxon>Bacteria</taxon>
        <taxon>Candidatus Fischeribacteriota</taxon>
    </lineage>
</organism>
<dbReference type="Pfam" id="PF07715">
    <property type="entry name" value="Plug"/>
    <property type="match status" value="1"/>
</dbReference>
<keyword evidence="2 8" id="KW-0813">Transport</keyword>
<protein>
    <recommendedName>
        <fullName evidence="15">TonB-dependent receptor</fullName>
    </recommendedName>
</protein>
<evidence type="ECO:0000256" key="7">
    <source>
        <dbReference type="ARBA" id="ARBA00023237"/>
    </source>
</evidence>
<evidence type="ECO:0000259" key="12">
    <source>
        <dbReference type="Pfam" id="PF07715"/>
    </source>
</evidence>
<evidence type="ECO:0000256" key="3">
    <source>
        <dbReference type="ARBA" id="ARBA00022452"/>
    </source>
</evidence>
<feature type="transmembrane region" description="Helical" evidence="10">
    <location>
        <begin position="21"/>
        <end position="43"/>
    </location>
</feature>
<evidence type="ECO:0000256" key="1">
    <source>
        <dbReference type="ARBA" id="ARBA00004571"/>
    </source>
</evidence>
<dbReference type="Gene3D" id="2.170.130.10">
    <property type="entry name" value="TonB-dependent receptor, plug domain"/>
    <property type="match status" value="1"/>
</dbReference>
<keyword evidence="3 8" id="KW-1134">Transmembrane beta strand</keyword>
<dbReference type="Gene3D" id="2.60.40.1120">
    <property type="entry name" value="Carboxypeptidase-like, regulatory domain"/>
    <property type="match status" value="1"/>
</dbReference>
<keyword evidence="4 8" id="KW-0812">Transmembrane</keyword>
<evidence type="ECO:0000313" key="13">
    <source>
        <dbReference type="EMBL" id="OGF66587.1"/>
    </source>
</evidence>
<keyword evidence="6 8" id="KW-0472">Membrane</keyword>
<dbReference type="PROSITE" id="PS52016">
    <property type="entry name" value="TONB_DEPENDENT_REC_3"/>
    <property type="match status" value="1"/>
</dbReference>
<proteinExistence type="inferred from homology"/>
<dbReference type="CDD" id="cd01347">
    <property type="entry name" value="ligand_gated_channel"/>
    <property type="match status" value="1"/>
</dbReference>
<dbReference type="InterPro" id="IPR036942">
    <property type="entry name" value="Beta-barrel_TonB_sf"/>
</dbReference>
<evidence type="ECO:0000256" key="2">
    <source>
        <dbReference type="ARBA" id="ARBA00022448"/>
    </source>
</evidence>
<dbReference type="InterPro" id="IPR012910">
    <property type="entry name" value="Plug_dom"/>
</dbReference>
<reference evidence="13 14" key="1">
    <citation type="journal article" date="2016" name="Nat. Commun.">
        <title>Thousands of microbial genomes shed light on interconnected biogeochemical processes in an aquifer system.</title>
        <authorList>
            <person name="Anantharaman K."/>
            <person name="Brown C.T."/>
            <person name="Hug L.A."/>
            <person name="Sharon I."/>
            <person name="Castelle C.J."/>
            <person name="Probst A.J."/>
            <person name="Thomas B.C."/>
            <person name="Singh A."/>
            <person name="Wilkins M.J."/>
            <person name="Karaoz U."/>
            <person name="Brodie E.L."/>
            <person name="Williams K.H."/>
            <person name="Hubbard S.S."/>
            <person name="Banfield J.F."/>
        </authorList>
    </citation>
    <scope>NUCLEOTIDE SEQUENCE [LARGE SCALE GENOMIC DNA]</scope>
</reference>
<dbReference type="Gene3D" id="2.40.170.20">
    <property type="entry name" value="TonB-dependent receptor, beta-barrel domain"/>
    <property type="match status" value="1"/>
</dbReference>
<dbReference type="GO" id="GO:0015344">
    <property type="term" value="F:siderophore uptake transmembrane transporter activity"/>
    <property type="evidence" value="ECO:0007669"/>
    <property type="project" value="TreeGrafter"/>
</dbReference>
<dbReference type="Pfam" id="PF00593">
    <property type="entry name" value="TonB_dep_Rec_b-barrel"/>
    <property type="match status" value="1"/>
</dbReference>
<comment type="similarity">
    <text evidence="8 9">Belongs to the TonB-dependent receptor family.</text>
</comment>
<evidence type="ECO:0000256" key="6">
    <source>
        <dbReference type="ARBA" id="ARBA00023136"/>
    </source>
</evidence>
<dbReference type="AlphaFoldDB" id="A0A1F5VTG7"/>
<feature type="domain" description="TonB-dependent receptor plug" evidence="12">
    <location>
        <begin position="160"/>
        <end position="267"/>
    </location>
</feature>
<dbReference type="PANTHER" id="PTHR30069:SF57">
    <property type="entry name" value="TONB-DEPENDENT RECEPTOR"/>
    <property type="match status" value="1"/>
</dbReference>
<evidence type="ECO:0000256" key="8">
    <source>
        <dbReference type="PROSITE-ProRule" id="PRU01360"/>
    </source>
</evidence>
<evidence type="ECO:0000313" key="14">
    <source>
        <dbReference type="Proteomes" id="UP000178943"/>
    </source>
</evidence>
<feature type="domain" description="TonB-dependent receptor-like beta-barrel" evidence="11">
    <location>
        <begin position="315"/>
        <end position="715"/>
    </location>
</feature>
<comment type="caution">
    <text evidence="13">The sequence shown here is derived from an EMBL/GenBank/DDBJ whole genome shotgun (WGS) entry which is preliminary data.</text>
</comment>
<sequence length="770" mass="86933">MKCECQQAPIELTRRTLFNMLVVNFVMSRNIFHSLILLIYILYGVNFLICSPKQDNASTEGQPQALNIRGKIENAEKKPVEKAIIIIPELNKTTESDSSGAFEITQLTVGVIHMEIYKDGYVAYQSEALTLSEDINLAITLIKKLEEEIVVTATRTQIPLKEVPIRTELINAVEIEESGEKTVYDILNTRALGLWVQQSCTNCNFTELRMQGLEGGYSQVLIDGQPIFTGLASVYGLQQIRSENIQQIEIVKGSSSALYGSQAIAGVVNIITKEPTPEPEANMSVSYGNYNSYDLSAFISLRKDIIGFAASAQKAQSDYVDENGDNFTDKVESDTLNLSLKSNLYFAKDMHRASFFIRYIDEFRRGGYVSTIDDAYALLSEHISTGRYEFGAGYQGIFKNSNILKINAIGTHHKRWASNASRPFESEENTKLLDIQYTHTLTGGKHRLTSGFTYNEEKINEVIDFRVQPEKGADTYGVYLQDEIESWDKFTVVGGIRYDYTKSPYIKASAFSPRIGLRWEARPELTMRASVGRGFKVPYLFSENLHLCSCAPLIYNPGTLKPESSLSFNLSGEYSTNDLVFEVNVFRTTIDKKIYFTKKGAPPGYDFVFVNGSGAYTQGIEAQGNIKLTETMKLGLGFTYADAQYKEEQDYEVGISKKIMRNPQFTGLFTIEYNNSMHGIKAEFIGHMTGSMYIENYVEQRIDHTPSYFICDTNIQKELFNGHVIPSIGIYNILNYVQEIRYTPLDEHGATYIYAPLTGRYLYGMVRLRY</sequence>
<evidence type="ECO:0000256" key="5">
    <source>
        <dbReference type="ARBA" id="ARBA00023077"/>
    </source>
</evidence>
<dbReference type="GO" id="GO:0009279">
    <property type="term" value="C:cell outer membrane"/>
    <property type="evidence" value="ECO:0007669"/>
    <property type="project" value="UniProtKB-SubCell"/>
</dbReference>
<evidence type="ECO:0000259" key="11">
    <source>
        <dbReference type="Pfam" id="PF00593"/>
    </source>
</evidence>
<dbReference type="InterPro" id="IPR037066">
    <property type="entry name" value="Plug_dom_sf"/>
</dbReference>
<evidence type="ECO:0000256" key="10">
    <source>
        <dbReference type="SAM" id="Phobius"/>
    </source>
</evidence>
<dbReference type="EMBL" id="MFGW01000088">
    <property type="protein sequence ID" value="OGF66587.1"/>
    <property type="molecule type" value="Genomic_DNA"/>
</dbReference>
<gene>
    <name evidence="13" type="ORF">A2Y62_01100</name>
</gene>
<keyword evidence="7 8" id="KW-0998">Cell outer membrane</keyword>
<dbReference type="SUPFAM" id="SSF49464">
    <property type="entry name" value="Carboxypeptidase regulatory domain-like"/>
    <property type="match status" value="1"/>
</dbReference>
<evidence type="ECO:0008006" key="15">
    <source>
        <dbReference type="Google" id="ProtNLM"/>
    </source>
</evidence>
<dbReference type="PANTHER" id="PTHR30069">
    <property type="entry name" value="TONB-DEPENDENT OUTER MEMBRANE RECEPTOR"/>
    <property type="match status" value="1"/>
</dbReference>
<dbReference type="STRING" id="1817863.A2Y62_01100"/>
<keyword evidence="5 9" id="KW-0798">TonB box</keyword>
<name>A0A1F5VTG7_9BACT</name>
<accession>A0A1F5VTG7</accession>
<dbReference type="InterPro" id="IPR008969">
    <property type="entry name" value="CarboxyPept-like_regulatory"/>
</dbReference>
<evidence type="ECO:0000256" key="9">
    <source>
        <dbReference type="RuleBase" id="RU003357"/>
    </source>
</evidence>
<dbReference type="InterPro" id="IPR000531">
    <property type="entry name" value="Beta-barrel_TonB"/>
</dbReference>
<comment type="subcellular location">
    <subcellularLocation>
        <location evidence="1 8">Cell outer membrane</location>
        <topology evidence="1 8">Multi-pass membrane protein</topology>
    </subcellularLocation>
</comment>